<evidence type="ECO:0000256" key="3">
    <source>
        <dbReference type="ARBA" id="ARBA00022525"/>
    </source>
</evidence>
<keyword evidence="8" id="KW-1015">Disulfide bond</keyword>
<gene>
    <name evidence="10" type="ORF">RND81_01G210300</name>
</gene>
<dbReference type="GO" id="GO:0005576">
    <property type="term" value="C:extracellular region"/>
    <property type="evidence" value="ECO:0007669"/>
    <property type="project" value="UniProtKB-SubCell"/>
</dbReference>
<evidence type="ECO:0000256" key="7">
    <source>
        <dbReference type="ARBA" id="ARBA00022821"/>
    </source>
</evidence>
<evidence type="ECO:0000256" key="2">
    <source>
        <dbReference type="ARBA" id="ARBA00006722"/>
    </source>
</evidence>
<comment type="subcellular location">
    <subcellularLocation>
        <location evidence="1 9">Secreted</location>
    </subcellularLocation>
</comment>
<evidence type="ECO:0000256" key="5">
    <source>
        <dbReference type="ARBA" id="ARBA00022577"/>
    </source>
</evidence>
<evidence type="ECO:0000256" key="9">
    <source>
        <dbReference type="RuleBase" id="RU367109"/>
    </source>
</evidence>
<keyword evidence="4 9" id="KW-0929">Antimicrobial</keyword>
<proteinExistence type="inferred from homology"/>
<organism evidence="10 11">
    <name type="scientific">Saponaria officinalis</name>
    <name type="common">Common soapwort</name>
    <name type="synonym">Lychnis saponaria</name>
    <dbReference type="NCBI Taxonomy" id="3572"/>
    <lineage>
        <taxon>Eukaryota</taxon>
        <taxon>Viridiplantae</taxon>
        <taxon>Streptophyta</taxon>
        <taxon>Embryophyta</taxon>
        <taxon>Tracheophyta</taxon>
        <taxon>Spermatophyta</taxon>
        <taxon>Magnoliopsida</taxon>
        <taxon>eudicotyledons</taxon>
        <taxon>Gunneridae</taxon>
        <taxon>Pentapetalae</taxon>
        <taxon>Caryophyllales</taxon>
        <taxon>Caryophyllaceae</taxon>
        <taxon>Caryophylleae</taxon>
        <taxon>Saponaria</taxon>
    </lineage>
</organism>
<evidence type="ECO:0000256" key="4">
    <source>
        <dbReference type="ARBA" id="ARBA00022529"/>
    </source>
</evidence>
<dbReference type="GO" id="GO:0031640">
    <property type="term" value="P:killing of cells of another organism"/>
    <property type="evidence" value="ECO:0007669"/>
    <property type="project" value="UniProtKB-UniRule"/>
</dbReference>
<keyword evidence="11" id="KW-1185">Reference proteome</keyword>
<dbReference type="InterPro" id="IPR039641">
    <property type="entry name" value="LCR"/>
</dbReference>
<evidence type="ECO:0000256" key="1">
    <source>
        <dbReference type="ARBA" id="ARBA00004613"/>
    </source>
</evidence>
<dbReference type="PANTHER" id="PTHR36788">
    <property type="entry name" value="DEFENSIN-LIKE PROTEIN 183"/>
    <property type="match status" value="1"/>
</dbReference>
<dbReference type="Proteomes" id="UP001443914">
    <property type="component" value="Unassembled WGS sequence"/>
</dbReference>
<evidence type="ECO:0000256" key="6">
    <source>
        <dbReference type="ARBA" id="ARBA00022729"/>
    </source>
</evidence>
<sequence>MRKRKLIFLVSFNTKTTVTGTTADSCSGSAKLGDCGPPGECNMRCQWSYPGSVGKCDYNLQIPTCICYYYCSPPPPPSCNMNAGACDISSCGDDCCQARCQAKYPGPATVGTCVEIIGTALRLCLCTYNC</sequence>
<evidence type="ECO:0000256" key="8">
    <source>
        <dbReference type="ARBA" id="ARBA00023157"/>
    </source>
</evidence>
<name>A0AAW1NGF4_SAPOF</name>
<dbReference type="EMBL" id="JBDFQZ010000001">
    <property type="protein sequence ID" value="KAK9758141.1"/>
    <property type="molecule type" value="Genomic_DNA"/>
</dbReference>
<keyword evidence="7 9" id="KW-0611">Plant defense</keyword>
<comment type="caution">
    <text evidence="10">The sequence shown here is derived from an EMBL/GenBank/DDBJ whole genome shotgun (WGS) entry which is preliminary data.</text>
</comment>
<dbReference type="GO" id="GO:0050832">
    <property type="term" value="P:defense response to fungus"/>
    <property type="evidence" value="ECO:0007669"/>
    <property type="project" value="UniProtKB-UniRule"/>
</dbReference>
<evidence type="ECO:0000313" key="10">
    <source>
        <dbReference type="EMBL" id="KAK9758141.1"/>
    </source>
</evidence>
<keyword evidence="5 9" id="KW-0295">Fungicide</keyword>
<protein>
    <recommendedName>
        <fullName evidence="9">Defensin-like protein</fullName>
    </recommendedName>
</protein>
<reference evidence="10" key="1">
    <citation type="submission" date="2024-03" db="EMBL/GenBank/DDBJ databases">
        <title>WGS assembly of Saponaria officinalis var. Norfolk2.</title>
        <authorList>
            <person name="Jenkins J."/>
            <person name="Shu S."/>
            <person name="Grimwood J."/>
            <person name="Barry K."/>
            <person name="Goodstein D."/>
            <person name="Schmutz J."/>
            <person name="Leebens-Mack J."/>
            <person name="Osbourn A."/>
        </authorList>
    </citation>
    <scope>NUCLEOTIDE SEQUENCE [LARGE SCALE GENOMIC DNA]</scope>
    <source>
        <strain evidence="10">JIC</strain>
    </source>
</reference>
<keyword evidence="3 9" id="KW-0964">Secreted</keyword>
<dbReference type="PANTHER" id="PTHR36788:SF2">
    <property type="entry name" value="DEFENSIN-LIKE PROTEIN 183"/>
    <property type="match status" value="1"/>
</dbReference>
<accession>A0AAW1NGF4</accession>
<evidence type="ECO:0000313" key="11">
    <source>
        <dbReference type="Proteomes" id="UP001443914"/>
    </source>
</evidence>
<comment type="similarity">
    <text evidence="2 9">Belongs to the DEFL family.</text>
</comment>
<keyword evidence="6" id="KW-0732">Signal</keyword>
<dbReference type="AlphaFoldDB" id="A0AAW1NGF4"/>